<comment type="caution">
    <text evidence="2">The sequence shown here is derived from an EMBL/GenBank/DDBJ whole genome shotgun (WGS) entry which is preliminary data.</text>
</comment>
<dbReference type="EMBL" id="WAJR01000032">
    <property type="protein sequence ID" value="KAB1636627.1"/>
    <property type="molecule type" value="Genomic_DNA"/>
</dbReference>
<evidence type="ECO:0000313" key="2">
    <source>
        <dbReference type="EMBL" id="KAB1636627.1"/>
    </source>
</evidence>
<protein>
    <recommendedName>
        <fullName evidence="4">CopG family transcriptional regulator</fullName>
    </recommendedName>
</protein>
<name>A0A6N6NKF2_9ACTN</name>
<dbReference type="AlphaFoldDB" id="A0A6N6NKF2"/>
<dbReference type="GeneID" id="98658650"/>
<reference evidence="2 3" key="1">
    <citation type="submission" date="2019-09" db="EMBL/GenBank/DDBJ databases">
        <title>Whole genome shotgun sequencing (WGS) of Ellagibacter isourolithinifaciens DSM 104140(T) and Adlercreutzia muris DSM 29508(T).</title>
        <authorList>
            <person name="Stoll D.A."/>
            <person name="Danylec N."/>
            <person name="Huch M."/>
        </authorList>
    </citation>
    <scope>NUCLEOTIDE SEQUENCE [LARGE SCALE GENOMIC DNA]</scope>
    <source>
        <strain evidence="2 3">DSM 104140</strain>
    </source>
</reference>
<accession>A0A6N6NKF2</accession>
<dbReference type="RefSeq" id="WP_158050285.1">
    <property type="nucleotide sequence ID" value="NZ_WAJR01000032.1"/>
</dbReference>
<evidence type="ECO:0000256" key="1">
    <source>
        <dbReference type="SAM" id="MobiDB-lite"/>
    </source>
</evidence>
<keyword evidence="3" id="KW-1185">Reference proteome</keyword>
<evidence type="ECO:0008006" key="4">
    <source>
        <dbReference type="Google" id="ProtNLM"/>
    </source>
</evidence>
<dbReference type="OrthoDB" id="3183843at2"/>
<organism evidence="2 3">
    <name type="scientific">Ellagibacter isourolithinifaciens</name>
    <dbReference type="NCBI Taxonomy" id="2137581"/>
    <lineage>
        <taxon>Bacteria</taxon>
        <taxon>Bacillati</taxon>
        <taxon>Actinomycetota</taxon>
        <taxon>Coriobacteriia</taxon>
        <taxon>Eggerthellales</taxon>
        <taxon>Eggerthellaceae</taxon>
        <taxon>Ellagibacter</taxon>
    </lineage>
</organism>
<gene>
    <name evidence="2" type="ORF">F8C90_09520</name>
</gene>
<feature type="region of interest" description="Disordered" evidence="1">
    <location>
        <begin position="1"/>
        <end position="22"/>
    </location>
</feature>
<evidence type="ECO:0000313" key="3">
    <source>
        <dbReference type="Proteomes" id="UP000468668"/>
    </source>
</evidence>
<sequence length="71" mass="8354">MTEPKKRVVKRTPAQRAGEARYKKANQKNVTVAFFENTTMDLYDYLQTKEVTPAQYIRDLIREDMERNAGK</sequence>
<dbReference type="Proteomes" id="UP000468668">
    <property type="component" value="Unassembled WGS sequence"/>
</dbReference>
<proteinExistence type="predicted"/>